<dbReference type="PaxDb" id="4113-PGSC0003DMT400094685"/>
<evidence type="ECO:0000313" key="2">
    <source>
        <dbReference type="EnsemblPlants" id="PGSC0003DMT400094685"/>
    </source>
</evidence>
<organism evidence="2 3">
    <name type="scientific">Solanum tuberosum</name>
    <name type="common">Potato</name>
    <dbReference type="NCBI Taxonomy" id="4113"/>
    <lineage>
        <taxon>Eukaryota</taxon>
        <taxon>Viridiplantae</taxon>
        <taxon>Streptophyta</taxon>
        <taxon>Embryophyta</taxon>
        <taxon>Tracheophyta</taxon>
        <taxon>Spermatophyta</taxon>
        <taxon>Magnoliopsida</taxon>
        <taxon>eudicotyledons</taxon>
        <taxon>Gunneridae</taxon>
        <taxon>Pentapetalae</taxon>
        <taxon>asterids</taxon>
        <taxon>lamiids</taxon>
        <taxon>Solanales</taxon>
        <taxon>Solanaceae</taxon>
        <taxon>Solanoideae</taxon>
        <taxon>Solaneae</taxon>
        <taxon>Solanum</taxon>
    </lineage>
</organism>
<evidence type="ECO:0000256" key="1">
    <source>
        <dbReference type="SAM" id="MobiDB-lite"/>
    </source>
</evidence>
<reference evidence="3" key="1">
    <citation type="journal article" date="2011" name="Nature">
        <title>Genome sequence and analysis of the tuber crop potato.</title>
        <authorList>
            <consortium name="The Potato Genome Sequencing Consortium"/>
        </authorList>
    </citation>
    <scope>NUCLEOTIDE SEQUENCE [LARGE SCALE GENOMIC DNA]</scope>
    <source>
        <strain evidence="3">cv. DM1-3 516 R44</strain>
    </source>
</reference>
<accession>M1DUN3</accession>
<keyword evidence="3" id="KW-1185">Reference proteome</keyword>
<reference evidence="2" key="2">
    <citation type="submission" date="2015-06" db="UniProtKB">
        <authorList>
            <consortium name="EnsemblPlants"/>
        </authorList>
    </citation>
    <scope>IDENTIFICATION</scope>
    <source>
        <strain evidence="2">DM1-3 516 R44</strain>
    </source>
</reference>
<protein>
    <submittedName>
        <fullName evidence="2">Uncharacterized protein</fullName>
    </submittedName>
</protein>
<dbReference type="InParanoid" id="M1DUN3"/>
<feature type="region of interest" description="Disordered" evidence="1">
    <location>
        <begin position="1"/>
        <end position="67"/>
    </location>
</feature>
<name>M1DUN3_SOLTU</name>
<evidence type="ECO:0000313" key="3">
    <source>
        <dbReference type="Proteomes" id="UP000011115"/>
    </source>
</evidence>
<dbReference type="AlphaFoldDB" id="M1DUN3"/>
<dbReference type="HOGENOM" id="CLU_2817437_0_0_1"/>
<dbReference type="Gramene" id="PGSC0003DMT400094685">
    <property type="protein sequence ID" value="PGSC0003DMT400094685"/>
    <property type="gene ID" value="PGSC0003DMG400044256"/>
</dbReference>
<dbReference type="Proteomes" id="UP000011115">
    <property type="component" value="Unassembled WGS sequence"/>
</dbReference>
<proteinExistence type="predicted"/>
<dbReference type="EnsemblPlants" id="PGSC0003DMT400094685">
    <property type="protein sequence ID" value="PGSC0003DMT400094685"/>
    <property type="gene ID" value="PGSC0003DMG400044256"/>
</dbReference>
<sequence length="67" mass="7367">MGRTSVPSALKGAGRQPSNVRETAGARWMDRPPRRAYVRKNAGDSVEPEVSQVLDDPFAEQVSHAEF</sequence>